<dbReference type="EMBL" id="CP030073">
    <property type="protein sequence ID" value="AWW36762.1"/>
    <property type="molecule type" value="Genomic_DNA"/>
</dbReference>
<dbReference type="Proteomes" id="UP000249616">
    <property type="component" value="Chromosome"/>
</dbReference>
<dbReference type="AlphaFoldDB" id="A0A2Z4IV71"/>
<proteinExistence type="predicted"/>
<accession>A0A2Z4IV71</accession>
<organism evidence="1 2">
    <name type="scientific">Streptomyces cadmiisoli</name>
    <dbReference type="NCBI Taxonomy" id="2184053"/>
    <lineage>
        <taxon>Bacteria</taxon>
        <taxon>Bacillati</taxon>
        <taxon>Actinomycetota</taxon>
        <taxon>Actinomycetes</taxon>
        <taxon>Kitasatosporales</taxon>
        <taxon>Streptomycetaceae</taxon>
        <taxon>Streptomyces</taxon>
        <taxon>Streptomyces aurantiacus group</taxon>
    </lineage>
</organism>
<protein>
    <recommendedName>
        <fullName evidence="3">DUF11 domain-containing protein</fullName>
    </recommendedName>
</protein>
<reference evidence="1 2" key="1">
    <citation type="journal article" date="2019" name="Int. J. Syst. Evol. Microbiol.">
        <title>Streptomyces cadmiisoli sp. nov., a novel actinomycete isolated from cadmium-contaminated soil.</title>
        <authorList>
            <person name="Li K."/>
            <person name="Tang X."/>
            <person name="Zhao J."/>
            <person name="Guo Y."/>
            <person name="Tang Y."/>
            <person name="Gao J."/>
        </authorList>
    </citation>
    <scope>NUCLEOTIDE SEQUENCE [LARGE SCALE GENOMIC DNA]</scope>
    <source>
        <strain evidence="1 2">ZFG47</strain>
    </source>
</reference>
<evidence type="ECO:0008006" key="3">
    <source>
        <dbReference type="Google" id="ProtNLM"/>
    </source>
</evidence>
<sequence>MLAGKDDADANAMDHVDVSGGKLVVDDSDSGLGEYCDDTDDFTYNDCDTDTDETFEFVYKITNKGDAPANYSVVVNAFDKDGDFVAQTFIGVTHLEPGKTDSDKGEFNEYSTLEDDRDLSDIETVKTAYVERVALAN</sequence>
<evidence type="ECO:0000313" key="1">
    <source>
        <dbReference type="EMBL" id="AWW36762.1"/>
    </source>
</evidence>
<gene>
    <name evidence="1" type="ORF">DN051_09080</name>
</gene>
<evidence type="ECO:0000313" key="2">
    <source>
        <dbReference type="Proteomes" id="UP000249616"/>
    </source>
</evidence>
<name>A0A2Z4IV71_9ACTN</name>
<keyword evidence="2" id="KW-1185">Reference proteome</keyword>
<dbReference type="KEGG" id="scad:DN051_09080"/>